<dbReference type="GO" id="GO:0016706">
    <property type="term" value="F:2-oxoglutarate-dependent dioxygenase activity"/>
    <property type="evidence" value="ECO:0007669"/>
    <property type="project" value="TreeGrafter"/>
</dbReference>
<dbReference type="GO" id="GO:0005737">
    <property type="term" value="C:cytoplasm"/>
    <property type="evidence" value="ECO:0007669"/>
    <property type="project" value="TreeGrafter"/>
</dbReference>
<proteinExistence type="inferred from homology"/>
<dbReference type="OrthoDB" id="10257314at2759"/>
<evidence type="ECO:0000256" key="3">
    <source>
        <dbReference type="ARBA" id="ARBA00022964"/>
    </source>
</evidence>
<evidence type="ECO:0000313" key="7">
    <source>
        <dbReference type="EMBL" id="ORY86712.1"/>
    </source>
</evidence>
<sequence length="367" mass="40805">MQTITTTNTTTYSLPLTGAVTPPSLAALAQQPLQPSGILDQATYPRQRLTPAIGIQFESGLQFKELLDMEDKVKQAALFKDLAHEISLHGVGFFPAQDLEADDLARIALLLGEAAGKPTDSVLHIHPTQELGENGLPVGQITNVADKDGRQISFADERSTFASAGWHTDISFEPRPANYSLLRMHTLPSTGGDTLFSSAYAHYDALSPAMQSFLSTLTATHHAEMFREQSRRHGFKLRTDPRGSPHNVGDVFRTSHPVIRTNPTTGLQGLFVNQCFTSRIDQLNWDESDALLKYLFTLQAQTHDAQVRYRWGINDLAIWDNRSTNHSATFDYSALRKGDRAVCCGEQPYYDHNGLSRKAYMDQQVRD</sequence>
<comment type="similarity">
    <text evidence="1">Belongs to the TfdA dioxygenase family.</text>
</comment>
<dbReference type="GO" id="GO:0046872">
    <property type="term" value="F:metal ion binding"/>
    <property type="evidence" value="ECO:0007669"/>
    <property type="project" value="UniProtKB-KW"/>
</dbReference>
<dbReference type="InterPro" id="IPR003819">
    <property type="entry name" value="TauD/TfdA-like"/>
</dbReference>
<keyword evidence="8" id="KW-1185">Reference proteome</keyword>
<name>A0A1Y2FRS4_9BASI</name>
<keyword evidence="3 7" id="KW-0223">Dioxygenase</keyword>
<dbReference type="InterPro" id="IPR042098">
    <property type="entry name" value="TauD-like_sf"/>
</dbReference>
<evidence type="ECO:0000256" key="2">
    <source>
        <dbReference type="ARBA" id="ARBA00022723"/>
    </source>
</evidence>
<dbReference type="AlphaFoldDB" id="A0A1Y2FRS4"/>
<organism evidence="7 8">
    <name type="scientific">Leucosporidium creatinivorum</name>
    <dbReference type="NCBI Taxonomy" id="106004"/>
    <lineage>
        <taxon>Eukaryota</taxon>
        <taxon>Fungi</taxon>
        <taxon>Dikarya</taxon>
        <taxon>Basidiomycota</taxon>
        <taxon>Pucciniomycotina</taxon>
        <taxon>Microbotryomycetes</taxon>
        <taxon>Leucosporidiales</taxon>
        <taxon>Leucosporidium</taxon>
    </lineage>
</organism>
<dbReference type="Proteomes" id="UP000193467">
    <property type="component" value="Unassembled WGS sequence"/>
</dbReference>
<accession>A0A1Y2FRS4</accession>
<protein>
    <submittedName>
        <fullName evidence="7">Putative TfdA family taurine dioxygenase</fullName>
    </submittedName>
</protein>
<reference evidence="7 8" key="1">
    <citation type="submission" date="2016-07" db="EMBL/GenBank/DDBJ databases">
        <title>Pervasive Adenine N6-methylation of Active Genes in Fungi.</title>
        <authorList>
            <consortium name="DOE Joint Genome Institute"/>
            <person name="Mondo S.J."/>
            <person name="Dannebaum R.O."/>
            <person name="Kuo R.C."/>
            <person name="Labutti K."/>
            <person name="Haridas S."/>
            <person name="Kuo A."/>
            <person name="Salamov A."/>
            <person name="Ahrendt S.R."/>
            <person name="Lipzen A."/>
            <person name="Sullivan W."/>
            <person name="Andreopoulos W.B."/>
            <person name="Clum A."/>
            <person name="Lindquist E."/>
            <person name="Daum C."/>
            <person name="Ramamoorthy G.K."/>
            <person name="Gryganskyi A."/>
            <person name="Culley D."/>
            <person name="Magnuson J.K."/>
            <person name="James T.Y."/>
            <person name="O'Malley M.A."/>
            <person name="Stajich J.E."/>
            <person name="Spatafora J.W."/>
            <person name="Visel A."/>
            <person name="Grigoriev I.V."/>
        </authorList>
    </citation>
    <scope>NUCLEOTIDE SEQUENCE [LARGE SCALE GENOMIC DNA]</scope>
    <source>
        <strain evidence="7 8">62-1032</strain>
    </source>
</reference>
<evidence type="ECO:0000256" key="5">
    <source>
        <dbReference type="ARBA" id="ARBA00023004"/>
    </source>
</evidence>
<dbReference type="Pfam" id="PF02668">
    <property type="entry name" value="TauD"/>
    <property type="match status" value="1"/>
</dbReference>
<dbReference type="PANTHER" id="PTHR30468">
    <property type="entry name" value="ALPHA-KETOGLUTARATE-DEPENDENT SULFONATE DIOXYGENASE"/>
    <property type="match status" value="1"/>
</dbReference>
<comment type="caution">
    <text evidence="7">The sequence shown here is derived from an EMBL/GenBank/DDBJ whole genome shotgun (WGS) entry which is preliminary data.</text>
</comment>
<evidence type="ECO:0000256" key="4">
    <source>
        <dbReference type="ARBA" id="ARBA00023002"/>
    </source>
</evidence>
<dbReference type="SUPFAM" id="SSF51197">
    <property type="entry name" value="Clavaminate synthase-like"/>
    <property type="match status" value="1"/>
</dbReference>
<dbReference type="Gene3D" id="3.60.130.10">
    <property type="entry name" value="Clavaminate synthase-like"/>
    <property type="match status" value="1"/>
</dbReference>
<gene>
    <name evidence="7" type="ORF">BCR35DRAFT_302438</name>
</gene>
<dbReference type="STRING" id="106004.A0A1Y2FRS4"/>
<evidence type="ECO:0000256" key="1">
    <source>
        <dbReference type="ARBA" id="ARBA00005896"/>
    </source>
</evidence>
<feature type="domain" description="TauD/TfdA-like" evidence="6">
    <location>
        <begin position="49"/>
        <end position="334"/>
    </location>
</feature>
<keyword evidence="4" id="KW-0560">Oxidoreductase</keyword>
<dbReference type="InterPro" id="IPR051323">
    <property type="entry name" value="AtsK-like"/>
</dbReference>
<keyword evidence="5" id="KW-0408">Iron</keyword>
<dbReference type="InParanoid" id="A0A1Y2FRS4"/>
<evidence type="ECO:0000313" key="8">
    <source>
        <dbReference type="Proteomes" id="UP000193467"/>
    </source>
</evidence>
<dbReference type="EMBL" id="MCGR01000014">
    <property type="protein sequence ID" value="ORY86712.1"/>
    <property type="molecule type" value="Genomic_DNA"/>
</dbReference>
<evidence type="ECO:0000259" key="6">
    <source>
        <dbReference type="Pfam" id="PF02668"/>
    </source>
</evidence>
<dbReference type="PANTHER" id="PTHR30468:SF20">
    <property type="entry name" value="TAUD_TFDA-LIKE DOMAIN-CONTAINING PROTEIN-RELATED"/>
    <property type="match status" value="1"/>
</dbReference>
<keyword evidence="2" id="KW-0479">Metal-binding</keyword>